<reference evidence="8 9" key="3">
    <citation type="journal article" date="2008" name="FEMS Microbiol. Ecol.">
        <title>Identification and characterization of genes underlying chitinolysis in Collimonas fungivorans Ter331.</title>
        <authorList>
            <person name="Fritsche K."/>
            <person name="de Boer W."/>
            <person name="Gerards S."/>
            <person name="van den Berg M."/>
            <person name="van Veen J.A."/>
            <person name="Leveau J.H."/>
        </authorList>
    </citation>
    <scope>NUCLEOTIDE SEQUENCE [LARGE SCALE GENOMIC DNA]</scope>
    <source>
        <strain evidence="8 9">Ter331</strain>
    </source>
</reference>
<dbReference type="eggNOG" id="COG0845">
    <property type="taxonomic scope" value="Bacteria"/>
</dbReference>
<dbReference type="PANTHER" id="PTHR30158:SF10">
    <property type="entry name" value="CATION EFFLUX PUMP"/>
    <property type="match status" value="1"/>
</dbReference>
<dbReference type="FunFam" id="2.40.420.20:FF:000001">
    <property type="entry name" value="Efflux RND transporter periplasmic adaptor subunit"/>
    <property type="match status" value="1"/>
</dbReference>
<dbReference type="SUPFAM" id="SSF111369">
    <property type="entry name" value="HlyD-like secretion proteins"/>
    <property type="match status" value="1"/>
</dbReference>
<keyword evidence="3" id="KW-1133">Transmembrane helix</keyword>
<dbReference type="GO" id="GO:0022857">
    <property type="term" value="F:transmembrane transporter activity"/>
    <property type="evidence" value="ECO:0007669"/>
    <property type="project" value="InterPro"/>
</dbReference>
<dbReference type="GO" id="GO:0046677">
    <property type="term" value="P:response to antibiotic"/>
    <property type="evidence" value="ECO:0007669"/>
    <property type="project" value="TreeGrafter"/>
</dbReference>
<feature type="domain" description="Multidrug resistance protein MdtA-like beta-barrel" evidence="6">
    <location>
        <begin position="257"/>
        <end position="340"/>
    </location>
</feature>
<dbReference type="InterPro" id="IPR058625">
    <property type="entry name" value="MdtA-like_BSH"/>
</dbReference>
<keyword evidence="3" id="KW-0472">Membrane</keyword>
<evidence type="ECO:0000259" key="7">
    <source>
        <dbReference type="Pfam" id="PF25967"/>
    </source>
</evidence>
<comment type="similarity">
    <text evidence="2">Belongs to the membrane fusion protein (MFP) (TC 8.A.1) family.</text>
</comment>
<feature type="transmembrane region" description="Helical" evidence="3">
    <location>
        <begin position="50"/>
        <end position="68"/>
    </location>
</feature>
<dbReference type="InterPro" id="IPR058624">
    <property type="entry name" value="MdtA-like_HH"/>
</dbReference>
<reference evidence="8 9" key="1">
    <citation type="journal article" date="2004" name="Environ. Microbiol.">
        <title>Phylogeny-function analysis of (meta)genomic libraries: screening for expression of ribosomal RNA genes by large-insert library fluorescent in situ hybridization (LIL-FISH).</title>
        <authorList>
            <person name="Leveau J.H."/>
            <person name="Gerards S."/>
            <person name="de Boer W."/>
            <person name="van Veen J.A."/>
        </authorList>
    </citation>
    <scope>NUCLEOTIDE SEQUENCE [LARGE SCALE GENOMIC DNA]</scope>
    <source>
        <strain evidence="8 9">Ter331</strain>
    </source>
</reference>
<reference evidence="8 9" key="4">
    <citation type="journal article" date="2010" name="Environ. Microbiol.">
        <title>The bacterial genus Collimonas: mycophagy, weathering and other adaptive solutions to life in oligotrophic soil environments.</title>
        <authorList>
            <person name="Leveau J.H."/>
            <person name="Uroz S."/>
            <person name="de Boer W."/>
        </authorList>
    </citation>
    <scope>NUCLEOTIDE SEQUENCE [LARGE SCALE GENOMIC DNA]</scope>
    <source>
        <strain evidence="8 9">Ter331</strain>
    </source>
</reference>
<feature type="domain" description="Multidrug resistance protein MdtA-like barrel-sandwich hybrid" evidence="5">
    <location>
        <begin position="110"/>
        <end position="251"/>
    </location>
</feature>
<keyword evidence="3" id="KW-0812">Transmembrane</keyword>
<evidence type="ECO:0000256" key="3">
    <source>
        <dbReference type="SAM" id="Phobius"/>
    </source>
</evidence>
<dbReference type="NCBIfam" id="TIGR01730">
    <property type="entry name" value="RND_mfp"/>
    <property type="match status" value="1"/>
</dbReference>
<proteinExistence type="inferred from homology"/>
<dbReference type="Gene3D" id="1.10.287.470">
    <property type="entry name" value="Helix hairpin bin"/>
    <property type="match status" value="1"/>
</dbReference>
<dbReference type="HOGENOM" id="CLU_018816_2_1_4"/>
<protein>
    <submittedName>
        <fullName evidence="8">Cation/multidrug efflux system, mebrane-fusion component</fullName>
    </submittedName>
</protein>
<dbReference type="Pfam" id="PF25944">
    <property type="entry name" value="Beta-barrel_RND"/>
    <property type="match status" value="1"/>
</dbReference>
<dbReference type="GO" id="GO:0030313">
    <property type="term" value="C:cell envelope"/>
    <property type="evidence" value="ECO:0007669"/>
    <property type="project" value="UniProtKB-SubCell"/>
</dbReference>
<dbReference type="Pfam" id="PF25917">
    <property type="entry name" value="BSH_RND"/>
    <property type="match status" value="1"/>
</dbReference>
<dbReference type="GO" id="GO:0005886">
    <property type="term" value="C:plasma membrane"/>
    <property type="evidence" value="ECO:0007669"/>
    <property type="project" value="TreeGrafter"/>
</dbReference>
<dbReference type="PANTHER" id="PTHR30158">
    <property type="entry name" value="ACRA/E-RELATED COMPONENT OF DRUG EFFLUX TRANSPORTER"/>
    <property type="match status" value="1"/>
</dbReference>
<organism evidence="8 9">
    <name type="scientific">Collimonas fungivorans (strain Ter331)</name>
    <dbReference type="NCBI Taxonomy" id="1005048"/>
    <lineage>
        <taxon>Bacteria</taxon>
        <taxon>Pseudomonadati</taxon>
        <taxon>Pseudomonadota</taxon>
        <taxon>Betaproteobacteria</taxon>
        <taxon>Burkholderiales</taxon>
        <taxon>Oxalobacteraceae</taxon>
        <taxon>Collimonas</taxon>
    </lineage>
</organism>
<dbReference type="AlphaFoldDB" id="G0AC62"/>
<dbReference type="InterPro" id="IPR058627">
    <property type="entry name" value="MdtA-like_C"/>
</dbReference>
<feature type="domain" description="Multidrug resistance protein MdtA-like C-terminal permuted SH3" evidence="7">
    <location>
        <begin position="349"/>
        <end position="409"/>
    </location>
</feature>
<evidence type="ECO:0000259" key="5">
    <source>
        <dbReference type="Pfam" id="PF25917"/>
    </source>
</evidence>
<evidence type="ECO:0000256" key="2">
    <source>
        <dbReference type="ARBA" id="ARBA00009477"/>
    </source>
</evidence>
<dbReference type="Pfam" id="PF25876">
    <property type="entry name" value="HH_MFP_RND"/>
    <property type="match status" value="1"/>
</dbReference>
<comment type="subcellular location">
    <subcellularLocation>
        <location evidence="1">Cell envelope</location>
    </subcellularLocation>
</comment>
<dbReference type="Gene3D" id="2.40.420.20">
    <property type="match status" value="1"/>
</dbReference>
<gene>
    <name evidence="8" type="ordered locus">CFU_2590</name>
</gene>
<feature type="domain" description="Multidrug resistance protein MdtA-like alpha-helical hairpin" evidence="4">
    <location>
        <begin position="150"/>
        <end position="219"/>
    </location>
</feature>
<dbReference type="Gene3D" id="2.40.50.100">
    <property type="match status" value="1"/>
</dbReference>
<evidence type="ECO:0000313" key="8">
    <source>
        <dbReference type="EMBL" id="AEK62417.1"/>
    </source>
</evidence>
<dbReference type="Pfam" id="PF25967">
    <property type="entry name" value="RND-MFP_C"/>
    <property type="match status" value="1"/>
</dbReference>
<name>G0AC62_COLFT</name>
<dbReference type="Gene3D" id="2.40.30.170">
    <property type="match status" value="1"/>
</dbReference>
<evidence type="ECO:0000256" key="1">
    <source>
        <dbReference type="ARBA" id="ARBA00004196"/>
    </source>
</evidence>
<dbReference type="EMBL" id="CP002745">
    <property type="protein sequence ID" value="AEK62417.1"/>
    <property type="molecule type" value="Genomic_DNA"/>
</dbReference>
<evidence type="ECO:0000259" key="6">
    <source>
        <dbReference type="Pfam" id="PF25944"/>
    </source>
</evidence>
<keyword evidence="9" id="KW-1185">Reference proteome</keyword>
<reference evidence="8 9" key="2">
    <citation type="journal article" date="2006" name="J. Microbiol. Methods">
        <title>Genomic flank-sequencing of plasposon insertion sites for rapid identification of functional genes.</title>
        <authorList>
            <person name="Leveau J.H."/>
            <person name="Gerards S."/>
            <person name="Fritsche K."/>
            <person name="Zondag G."/>
            <person name="van Veen J.A."/>
        </authorList>
    </citation>
    <scope>NUCLEOTIDE SEQUENCE [LARGE SCALE GENOMIC DNA]</scope>
    <source>
        <strain evidence="8 9">Ter331</strain>
    </source>
</reference>
<reference evidence="8 9" key="5">
    <citation type="journal article" date="2011" name="ISME J.">
        <title>Dual transcriptional profiling of a bacterial/fungal confrontation: Collimonas fungivorans versus Aspergillus niger.</title>
        <authorList>
            <person name="Mela F."/>
            <person name="Fritsche K."/>
            <person name="de Boer W."/>
            <person name="van Veen J.A."/>
            <person name="de Graaff L.H."/>
            <person name="van den Berg M."/>
            <person name="Leveau J.H."/>
        </authorList>
    </citation>
    <scope>NUCLEOTIDE SEQUENCE [LARGE SCALE GENOMIC DNA]</scope>
    <source>
        <strain evidence="8 9">Ter331</strain>
    </source>
</reference>
<dbReference type="STRING" id="1005048.CFU_2590"/>
<reference evidence="9" key="6">
    <citation type="submission" date="2011-05" db="EMBL/GenBank/DDBJ databases">
        <title>Complete sequence of Collimonas fungivorans Ter331.</title>
        <authorList>
            <person name="Leveau J.H."/>
        </authorList>
    </citation>
    <scope>NUCLEOTIDE SEQUENCE [LARGE SCALE GENOMIC DNA]</scope>
    <source>
        <strain evidence="9">Ter331</strain>
    </source>
</reference>
<dbReference type="KEGG" id="cfu:CFU_2590"/>
<evidence type="ECO:0000259" key="4">
    <source>
        <dbReference type="Pfam" id="PF25876"/>
    </source>
</evidence>
<dbReference type="InterPro" id="IPR006143">
    <property type="entry name" value="RND_pump_MFP"/>
</dbReference>
<sequence length="441" mass="46743">MSISRPSCNPFHRPSAPAIVSDYAVIHFRFHTYIQGSHMQTSTPLFSRKAIAIAVGILILAAAGTFTLTSRQAKAVAAPPPAASVSVAAALEKSVTEWDDFSGRVEAIERVEIRPRVSGTIDAVHFQEGQLVKKGDLLFTIDPRPYQAELARAVATQAGAQAGLALAKTELARTSRLIEEHAVAQRELDQRNNALLEADASLKAADAAVQTARLNLQYTSIAAPVSGRVSRAEITVGNLVGAGVASPALTTVVSVSPVYINFEVDEQTYIRYAANGAVGNSGVKNLPVSIGLASEEGYPHQGQIKAFDNRLDTASGTMRVRAVFDNSNGTLTPGMYARVRTGGAAAETAVLIDDKAVGTDQDKKYVMVLGADNKVTYRTVKLGPIVDGLRIVRSGLKKDERIVVNGLQRIRPNDLVTPVTVAMDGEQLAPAKNALAVAAAK</sequence>
<dbReference type="Proteomes" id="UP000008392">
    <property type="component" value="Chromosome"/>
</dbReference>
<accession>G0AC62</accession>
<dbReference type="InterPro" id="IPR058626">
    <property type="entry name" value="MdtA-like_b-barrel"/>
</dbReference>
<evidence type="ECO:0000313" key="9">
    <source>
        <dbReference type="Proteomes" id="UP000008392"/>
    </source>
</evidence>